<dbReference type="EMBL" id="JAJSOF020000033">
    <property type="protein sequence ID" value="KAJ4430277.1"/>
    <property type="molecule type" value="Genomic_DNA"/>
</dbReference>
<dbReference type="Pfam" id="PF16087">
    <property type="entry name" value="DUF4817"/>
    <property type="match status" value="1"/>
</dbReference>
<organism evidence="2 3">
    <name type="scientific">Periplaneta americana</name>
    <name type="common">American cockroach</name>
    <name type="synonym">Blatta americana</name>
    <dbReference type="NCBI Taxonomy" id="6978"/>
    <lineage>
        <taxon>Eukaryota</taxon>
        <taxon>Metazoa</taxon>
        <taxon>Ecdysozoa</taxon>
        <taxon>Arthropoda</taxon>
        <taxon>Hexapoda</taxon>
        <taxon>Insecta</taxon>
        <taxon>Pterygota</taxon>
        <taxon>Neoptera</taxon>
        <taxon>Polyneoptera</taxon>
        <taxon>Dictyoptera</taxon>
        <taxon>Blattodea</taxon>
        <taxon>Blattoidea</taxon>
        <taxon>Blattidae</taxon>
        <taxon>Blattinae</taxon>
        <taxon>Periplaneta</taxon>
    </lineage>
</organism>
<accession>A0ABQ8S8L4</accession>
<reference evidence="2 3" key="1">
    <citation type="journal article" date="2022" name="Allergy">
        <title>Genome assembly and annotation of Periplaneta americana reveal a comprehensive cockroach allergen profile.</title>
        <authorList>
            <person name="Wang L."/>
            <person name="Xiong Q."/>
            <person name="Saelim N."/>
            <person name="Wang L."/>
            <person name="Nong W."/>
            <person name="Wan A.T."/>
            <person name="Shi M."/>
            <person name="Liu X."/>
            <person name="Cao Q."/>
            <person name="Hui J.H.L."/>
            <person name="Sookrung N."/>
            <person name="Leung T.F."/>
            <person name="Tungtrongchitr A."/>
            <person name="Tsui S.K.W."/>
        </authorList>
    </citation>
    <scope>NUCLEOTIDE SEQUENCE [LARGE SCALE GENOMIC DNA]</scope>
    <source>
        <strain evidence="2">PWHHKU_190912</strain>
    </source>
</reference>
<dbReference type="InterPro" id="IPR036397">
    <property type="entry name" value="RNaseH_sf"/>
</dbReference>
<evidence type="ECO:0000259" key="1">
    <source>
        <dbReference type="Pfam" id="PF16087"/>
    </source>
</evidence>
<dbReference type="InterPro" id="IPR032135">
    <property type="entry name" value="DUF4817"/>
</dbReference>
<dbReference type="Proteomes" id="UP001148838">
    <property type="component" value="Unassembled WGS sequence"/>
</dbReference>
<dbReference type="PANTHER" id="PTHR47326:SF1">
    <property type="entry name" value="HTH PSQ-TYPE DOMAIN-CONTAINING PROTEIN"/>
    <property type="match status" value="1"/>
</dbReference>
<gene>
    <name evidence="2" type="ORF">ANN_22489</name>
</gene>
<dbReference type="Gene3D" id="3.30.420.10">
    <property type="entry name" value="Ribonuclease H-like superfamily/Ribonuclease H"/>
    <property type="match status" value="1"/>
</dbReference>
<proteinExistence type="predicted"/>
<sequence length="155" mass="17588">MIDMILIYGEVRKNSAAAACIYAERFPARRHPAPKTFVAVERRLETGRFVPVVNKAGRPQSRRTAAAAEEENILRSKEDLLFLLRWIGRAGPGAWPARSPDFAPNDLLWERIKDIFYQVRPTTKEDMKQRIREACGSLSCAEVQSRMLGGDQNMV</sequence>
<name>A0ABQ8S8L4_PERAM</name>
<keyword evidence="3" id="KW-1185">Reference proteome</keyword>
<evidence type="ECO:0000313" key="3">
    <source>
        <dbReference type="Proteomes" id="UP001148838"/>
    </source>
</evidence>
<dbReference type="PANTHER" id="PTHR47326">
    <property type="entry name" value="TRANSPOSABLE ELEMENT TC3 TRANSPOSASE-LIKE PROTEIN"/>
    <property type="match status" value="1"/>
</dbReference>
<feature type="domain" description="DUF4817" evidence="1">
    <location>
        <begin position="2"/>
        <end position="45"/>
    </location>
</feature>
<comment type="caution">
    <text evidence="2">The sequence shown here is derived from an EMBL/GenBank/DDBJ whole genome shotgun (WGS) entry which is preliminary data.</text>
</comment>
<protein>
    <recommendedName>
        <fullName evidence="1">DUF4817 domain-containing protein</fullName>
    </recommendedName>
</protein>
<evidence type="ECO:0000313" key="2">
    <source>
        <dbReference type="EMBL" id="KAJ4430277.1"/>
    </source>
</evidence>